<evidence type="ECO:0000313" key="3">
    <source>
        <dbReference type="Proteomes" id="UP001286313"/>
    </source>
</evidence>
<dbReference type="EMBL" id="JAWQEG010001548">
    <property type="protein sequence ID" value="KAK3878539.1"/>
    <property type="molecule type" value="Genomic_DNA"/>
</dbReference>
<reference evidence="2" key="1">
    <citation type="submission" date="2023-10" db="EMBL/GenBank/DDBJ databases">
        <title>Genome assemblies of two species of porcelain crab, Petrolisthes cinctipes and Petrolisthes manimaculis (Anomura: Porcellanidae).</title>
        <authorList>
            <person name="Angst P."/>
        </authorList>
    </citation>
    <scope>NUCLEOTIDE SEQUENCE</scope>
    <source>
        <strain evidence="2">PB745_01</strain>
        <tissue evidence="2">Gill</tissue>
    </source>
</reference>
<organism evidence="2 3">
    <name type="scientific">Petrolisthes cinctipes</name>
    <name type="common">Flat porcelain crab</name>
    <dbReference type="NCBI Taxonomy" id="88211"/>
    <lineage>
        <taxon>Eukaryota</taxon>
        <taxon>Metazoa</taxon>
        <taxon>Ecdysozoa</taxon>
        <taxon>Arthropoda</taxon>
        <taxon>Crustacea</taxon>
        <taxon>Multicrustacea</taxon>
        <taxon>Malacostraca</taxon>
        <taxon>Eumalacostraca</taxon>
        <taxon>Eucarida</taxon>
        <taxon>Decapoda</taxon>
        <taxon>Pleocyemata</taxon>
        <taxon>Anomura</taxon>
        <taxon>Galatheoidea</taxon>
        <taxon>Porcellanidae</taxon>
        <taxon>Petrolisthes</taxon>
    </lineage>
</organism>
<comment type="caution">
    <text evidence="2">The sequence shown here is derived from an EMBL/GenBank/DDBJ whole genome shotgun (WGS) entry which is preliminary data.</text>
</comment>
<keyword evidence="3" id="KW-1185">Reference proteome</keyword>
<evidence type="ECO:0000256" key="1">
    <source>
        <dbReference type="SAM" id="MobiDB-lite"/>
    </source>
</evidence>
<feature type="region of interest" description="Disordered" evidence="1">
    <location>
        <begin position="62"/>
        <end position="96"/>
    </location>
</feature>
<sequence length="96" mass="10623">MMTLLHGQIQQNLVDGQLPLDPNGKKVWKPWKDDPPSSPCFHYQNRPCWCSVCVCCGTEGDTHTHTHPHLPLTHAHTQPRPPTPSHARASTVMAGG</sequence>
<protein>
    <submittedName>
        <fullName evidence="2">Uncharacterized protein</fullName>
    </submittedName>
</protein>
<gene>
    <name evidence="2" type="ORF">Pcinc_016838</name>
</gene>
<dbReference type="AlphaFoldDB" id="A0AAE1FRG0"/>
<evidence type="ECO:0000313" key="2">
    <source>
        <dbReference type="EMBL" id="KAK3878539.1"/>
    </source>
</evidence>
<dbReference type="Proteomes" id="UP001286313">
    <property type="component" value="Unassembled WGS sequence"/>
</dbReference>
<accession>A0AAE1FRG0</accession>
<name>A0AAE1FRG0_PETCI</name>
<proteinExistence type="predicted"/>